<proteinExistence type="predicted"/>
<accession>A0A317ZJ25</accession>
<comment type="caution">
    <text evidence="1">The sequence shown here is derived from an EMBL/GenBank/DDBJ whole genome shotgun (WGS) entry which is preliminary data.</text>
</comment>
<sequence length="194" mass="22015">MKKAKRIAITIGIAWLLTLGIHVGTLPGGVPSIGTKDGYYWDDFIDGKLPHYMLGFMDVSQYDTGIPFLFTFSGGAMPASVDLALNADSSFKGKSFVIHKATLVYDDGHRYDIVHETRPRSGIFYELEREGKKYCRAKVAVPGCIWKKQDYTVEVHGMIENGEKDIEIREDVRVLYSENSFVHPGWFYFLYRSV</sequence>
<reference evidence="1 2" key="1">
    <citation type="submission" date="2018-05" db="EMBL/GenBank/DDBJ databases">
        <title>Coraliomargarita sinensis sp. nov., isolated from a marine solar saltern.</title>
        <authorList>
            <person name="Zhou L.Y."/>
        </authorList>
    </citation>
    <scope>NUCLEOTIDE SEQUENCE [LARGE SCALE GENOMIC DNA]</scope>
    <source>
        <strain evidence="1 2">WN38</strain>
    </source>
</reference>
<dbReference type="InParanoid" id="A0A317ZJ25"/>
<dbReference type="Proteomes" id="UP000247099">
    <property type="component" value="Unassembled WGS sequence"/>
</dbReference>
<evidence type="ECO:0000313" key="1">
    <source>
        <dbReference type="EMBL" id="PXA03331.1"/>
    </source>
</evidence>
<gene>
    <name evidence="1" type="ORF">DDZ13_12985</name>
</gene>
<dbReference type="AlphaFoldDB" id="A0A317ZJ25"/>
<evidence type="ECO:0000313" key="2">
    <source>
        <dbReference type="Proteomes" id="UP000247099"/>
    </source>
</evidence>
<keyword evidence="2" id="KW-1185">Reference proteome</keyword>
<name>A0A317ZJ25_9BACT</name>
<protein>
    <submittedName>
        <fullName evidence="1">Uncharacterized protein</fullName>
    </submittedName>
</protein>
<dbReference type="RefSeq" id="WP_110131887.1">
    <property type="nucleotide sequence ID" value="NZ_QHJQ01000010.1"/>
</dbReference>
<dbReference type="EMBL" id="QHJQ01000010">
    <property type="protein sequence ID" value="PXA03331.1"/>
    <property type="molecule type" value="Genomic_DNA"/>
</dbReference>
<organism evidence="1 2">
    <name type="scientific">Coraliomargarita sinensis</name>
    <dbReference type="NCBI Taxonomy" id="2174842"/>
    <lineage>
        <taxon>Bacteria</taxon>
        <taxon>Pseudomonadati</taxon>
        <taxon>Verrucomicrobiota</taxon>
        <taxon>Opitutia</taxon>
        <taxon>Puniceicoccales</taxon>
        <taxon>Coraliomargaritaceae</taxon>
        <taxon>Coraliomargarita</taxon>
    </lineage>
</organism>